<feature type="domain" description="Methyltransferase" evidence="1">
    <location>
        <begin position="48"/>
        <end position="144"/>
    </location>
</feature>
<evidence type="ECO:0000259" key="1">
    <source>
        <dbReference type="Pfam" id="PF13649"/>
    </source>
</evidence>
<evidence type="ECO:0000313" key="3">
    <source>
        <dbReference type="Proteomes" id="UP000298327"/>
    </source>
</evidence>
<keyword evidence="3" id="KW-1185">Reference proteome</keyword>
<dbReference type="Proteomes" id="UP000298327">
    <property type="component" value="Unassembled WGS sequence"/>
</dbReference>
<proteinExistence type="predicted"/>
<dbReference type="Gene3D" id="3.40.50.150">
    <property type="entry name" value="Vaccinia Virus protein VP39"/>
    <property type="match status" value="1"/>
</dbReference>
<organism evidence="2 3">
    <name type="scientific">Dentipellis fragilis</name>
    <dbReference type="NCBI Taxonomy" id="205917"/>
    <lineage>
        <taxon>Eukaryota</taxon>
        <taxon>Fungi</taxon>
        <taxon>Dikarya</taxon>
        <taxon>Basidiomycota</taxon>
        <taxon>Agaricomycotina</taxon>
        <taxon>Agaricomycetes</taxon>
        <taxon>Russulales</taxon>
        <taxon>Hericiaceae</taxon>
        <taxon>Dentipellis</taxon>
    </lineage>
</organism>
<dbReference type="STRING" id="205917.A0A4Y9Z838"/>
<dbReference type="SUPFAM" id="SSF53335">
    <property type="entry name" value="S-adenosyl-L-methionine-dependent methyltransferases"/>
    <property type="match status" value="1"/>
</dbReference>
<evidence type="ECO:0000313" key="2">
    <source>
        <dbReference type="EMBL" id="TFY70682.1"/>
    </source>
</evidence>
<reference evidence="2 3" key="1">
    <citation type="submission" date="2019-02" db="EMBL/GenBank/DDBJ databases">
        <title>Genome sequencing of the rare red list fungi Dentipellis fragilis.</title>
        <authorList>
            <person name="Buettner E."/>
            <person name="Kellner H."/>
        </authorList>
    </citation>
    <scope>NUCLEOTIDE SEQUENCE [LARGE SCALE GENOMIC DNA]</scope>
    <source>
        <strain evidence="2 3">DSM 105465</strain>
    </source>
</reference>
<dbReference type="CDD" id="cd02440">
    <property type="entry name" value="AdoMet_MTases"/>
    <property type="match status" value="1"/>
</dbReference>
<dbReference type="EMBL" id="SEOQ01000088">
    <property type="protein sequence ID" value="TFY70682.1"/>
    <property type="molecule type" value="Genomic_DNA"/>
</dbReference>
<accession>A0A4Y9Z838</accession>
<dbReference type="AlphaFoldDB" id="A0A4Y9Z838"/>
<dbReference type="Pfam" id="PF13649">
    <property type="entry name" value="Methyltransf_25"/>
    <property type="match status" value="1"/>
</dbReference>
<gene>
    <name evidence="2" type="ORF">EVG20_g2331</name>
</gene>
<sequence length="283" mass="30041">MSHSLPASAESIASLCLHSPSHFPIQLQSTAHRLAILNAFHIEPGSRVLEIGCGQGDCTAALATLVGEGGHVTAVDPGALDYGSPTTLGQAQAHLSAGPLGPRITWVQAEPITLLSNTDADVDTSETTWDVAVLVLCTWYFPTADTIRATLAALRTRARRTHVLAAFAQAALEAHNPTPRSNIRILVSPAELRRMAGKAGLVLQEESVVEPKEDVLDGQWEVAEVVSKRFGESMEKLVRDERQKSVVVALRDAVIASAEGVGGLKKVRSMDVWCAVFGTGQGA</sequence>
<dbReference type="InterPro" id="IPR029063">
    <property type="entry name" value="SAM-dependent_MTases_sf"/>
</dbReference>
<dbReference type="OrthoDB" id="8300214at2759"/>
<comment type="caution">
    <text evidence="2">The sequence shown here is derived from an EMBL/GenBank/DDBJ whole genome shotgun (WGS) entry which is preliminary data.</text>
</comment>
<name>A0A4Y9Z838_9AGAM</name>
<protein>
    <recommendedName>
        <fullName evidence="1">Methyltransferase domain-containing protein</fullName>
    </recommendedName>
</protein>
<dbReference type="InterPro" id="IPR041698">
    <property type="entry name" value="Methyltransf_25"/>
</dbReference>